<evidence type="ECO:0000313" key="9">
    <source>
        <dbReference type="Proteomes" id="UP001295463"/>
    </source>
</evidence>
<dbReference type="PANTHER" id="PTHR40043:SF1">
    <property type="entry name" value="UPF0719 INNER MEMBRANE PROTEIN YJFL"/>
    <property type="match status" value="1"/>
</dbReference>
<name>A0ABM9D8X1_9BACT</name>
<dbReference type="EMBL" id="OW150024">
    <property type="protein sequence ID" value="CAH2031163.1"/>
    <property type="molecule type" value="Genomic_DNA"/>
</dbReference>
<dbReference type="InterPro" id="IPR007140">
    <property type="entry name" value="DUF350"/>
</dbReference>
<sequence length="137" mass="15042">MNGTLLDSVQGLVDFAAYFLAALVYLLVFCVIYCKVTPYDELKMVREGKLAPAISFGGAFIGFILPLQSAISHSVNFVDMLIWALIAMLVQILVFSLVRLFFRDLVRQIEENQVAAATLLALFALAIGVLNAASMTY</sequence>
<keyword evidence="3" id="KW-1003">Cell membrane</keyword>
<evidence type="ECO:0000256" key="7">
    <source>
        <dbReference type="SAM" id="Phobius"/>
    </source>
</evidence>
<evidence type="ECO:0000256" key="4">
    <source>
        <dbReference type="ARBA" id="ARBA00022692"/>
    </source>
</evidence>
<gene>
    <name evidence="8" type="ORF">GEAMG1_1333</name>
</gene>
<proteinExistence type="inferred from homology"/>
<dbReference type="Pfam" id="PF03994">
    <property type="entry name" value="DUF350"/>
    <property type="match status" value="1"/>
</dbReference>
<keyword evidence="9" id="KW-1185">Reference proteome</keyword>
<comment type="subcellular location">
    <subcellularLocation>
        <location evidence="1">Cell membrane</location>
        <topology evidence="1">Multi-pass membrane protein</topology>
    </subcellularLocation>
</comment>
<evidence type="ECO:0000256" key="2">
    <source>
        <dbReference type="ARBA" id="ARBA00005779"/>
    </source>
</evidence>
<keyword evidence="6 7" id="KW-0472">Membrane</keyword>
<keyword evidence="4 7" id="KW-0812">Transmembrane</keyword>
<evidence type="ECO:0000256" key="6">
    <source>
        <dbReference type="ARBA" id="ARBA00023136"/>
    </source>
</evidence>
<dbReference type="RefSeq" id="WP_305732001.1">
    <property type="nucleotide sequence ID" value="NZ_OW150024.1"/>
</dbReference>
<dbReference type="PANTHER" id="PTHR40043">
    <property type="entry name" value="UPF0719 INNER MEMBRANE PROTEIN YJFL"/>
    <property type="match status" value="1"/>
</dbReference>
<evidence type="ECO:0000256" key="5">
    <source>
        <dbReference type="ARBA" id="ARBA00022989"/>
    </source>
</evidence>
<reference evidence="8 9" key="1">
    <citation type="submission" date="2022-03" db="EMBL/GenBank/DDBJ databases">
        <authorList>
            <person name="Koch H."/>
        </authorList>
    </citation>
    <scope>NUCLEOTIDE SEQUENCE [LARGE SCALE GENOMIC DNA]</scope>
    <source>
        <strain evidence="8 9">G1</strain>
    </source>
</reference>
<comment type="similarity">
    <text evidence="2">Belongs to the UPF0719 family.</text>
</comment>
<dbReference type="Proteomes" id="UP001295463">
    <property type="component" value="Chromosome"/>
</dbReference>
<feature type="transmembrane region" description="Helical" evidence="7">
    <location>
        <begin position="80"/>
        <end position="102"/>
    </location>
</feature>
<protein>
    <submittedName>
        <fullName evidence="8">Membrane protein</fullName>
    </submittedName>
</protein>
<evidence type="ECO:0000256" key="1">
    <source>
        <dbReference type="ARBA" id="ARBA00004651"/>
    </source>
</evidence>
<organism evidence="8 9">
    <name type="scientific">Trichlorobacter ammonificans</name>
    <dbReference type="NCBI Taxonomy" id="2916410"/>
    <lineage>
        <taxon>Bacteria</taxon>
        <taxon>Pseudomonadati</taxon>
        <taxon>Thermodesulfobacteriota</taxon>
        <taxon>Desulfuromonadia</taxon>
        <taxon>Geobacterales</taxon>
        <taxon>Geobacteraceae</taxon>
        <taxon>Trichlorobacter</taxon>
    </lineage>
</organism>
<feature type="transmembrane region" description="Helical" evidence="7">
    <location>
        <begin position="114"/>
        <end position="133"/>
    </location>
</feature>
<evidence type="ECO:0000256" key="3">
    <source>
        <dbReference type="ARBA" id="ARBA00022475"/>
    </source>
</evidence>
<feature type="transmembrane region" description="Helical" evidence="7">
    <location>
        <begin position="48"/>
        <end position="68"/>
    </location>
</feature>
<evidence type="ECO:0000313" key="8">
    <source>
        <dbReference type="EMBL" id="CAH2031163.1"/>
    </source>
</evidence>
<accession>A0ABM9D8X1</accession>
<keyword evidence="5 7" id="KW-1133">Transmembrane helix</keyword>
<feature type="transmembrane region" description="Helical" evidence="7">
    <location>
        <begin position="15"/>
        <end position="36"/>
    </location>
</feature>